<feature type="compositionally biased region" description="Low complexity" evidence="1">
    <location>
        <begin position="199"/>
        <end position="209"/>
    </location>
</feature>
<protein>
    <submittedName>
        <fullName evidence="3">DUF3363 domain-containing protein</fullName>
    </submittedName>
</protein>
<feature type="region of interest" description="Disordered" evidence="1">
    <location>
        <begin position="190"/>
        <end position="209"/>
    </location>
</feature>
<accession>A0A0N4ZLG3</accession>
<sequence length="209" mass="23117">DRRRRLGERPLRRAELIDFLPRIDQSEGRPERGGLYALLAHPEDARHPENLIARNGAWRIFGVDRGQHDLSRAQCSRFFRQRFAASRPQRHAVAPPNVRGVQIDNHPVAGAIQGRHRVALDPQTEQAVLARGQSRLLPAFGHGQARVIEEAFVASARQAEQGNRQGARASVVCQIRELAQAEACRLQDAHQAFSGGPSGPRRGPGAKPL</sequence>
<evidence type="ECO:0000313" key="3">
    <source>
        <dbReference type="WBParaSite" id="PTRK_0000914700.1"/>
    </source>
</evidence>
<dbReference type="AlphaFoldDB" id="A0A0N4ZLG3"/>
<evidence type="ECO:0000313" key="2">
    <source>
        <dbReference type="Proteomes" id="UP000038045"/>
    </source>
</evidence>
<evidence type="ECO:0000256" key="1">
    <source>
        <dbReference type="SAM" id="MobiDB-lite"/>
    </source>
</evidence>
<dbReference type="Proteomes" id="UP000038045">
    <property type="component" value="Unplaced"/>
</dbReference>
<reference evidence="3" key="1">
    <citation type="submission" date="2017-02" db="UniProtKB">
        <authorList>
            <consortium name="WormBaseParasite"/>
        </authorList>
    </citation>
    <scope>IDENTIFICATION</scope>
</reference>
<proteinExistence type="predicted"/>
<name>A0A0N4ZLG3_PARTI</name>
<keyword evidence="2" id="KW-1185">Reference proteome</keyword>
<dbReference type="WBParaSite" id="PTRK_0000914700.1">
    <property type="protein sequence ID" value="PTRK_0000914700.1"/>
    <property type="gene ID" value="PTRK_0000914700"/>
</dbReference>
<organism evidence="2 3">
    <name type="scientific">Parastrongyloides trichosuri</name>
    <name type="common">Possum-specific nematode worm</name>
    <dbReference type="NCBI Taxonomy" id="131310"/>
    <lineage>
        <taxon>Eukaryota</taxon>
        <taxon>Metazoa</taxon>
        <taxon>Ecdysozoa</taxon>
        <taxon>Nematoda</taxon>
        <taxon>Chromadorea</taxon>
        <taxon>Rhabditida</taxon>
        <taxon>Tylenchina</taxon>
        <taxon>Panagrolaimomorpha</taxon>
        <taxon>Strongyloidoidea</taxon>
        <taxon>Strongyloididae</taxon>
        <taxon>Parastrongyloides</taxon>
    </lineage>
</organism>